<reference evidence="1 2" key="1">
    <citation type="journal article" date="2023" name="Nucleic Acids Res.">
        <title>The hologenome of Daphnia magna reveals possible DNA methylation and microbiome-mediated evolution of the host genome.</title>
        <authorList>
            <person name="Chaturvedi A."/>
            <person name="Li X."/>
            <person name="Dhandapani V."/>
            <person name="Marshall H."/>
            <person name="Kissane S."/>
            <person name="Cuenca-Cambronero M."/>
            <person name="Asole G."/>
            <person name="Calvet F."/>
            <person name="Ruiz-Romero M."/>
            <person name="Marangio P."/>
            <person name="Guigo R."/>
            <person name="Rago D."/>
            <person name="Mirbahai L."/>
            <person name="Eastwood N."/>
            <person name="Colbourne J.K."/>
            <person name="Zhou J."/>
            <person name="Mallon E."/>
            <person name="Orsini L."/>
        </authorList>
    </citation>
    <scope>NUCLEOTIDE SEQUENCE [LARGE SCALE GENOMIC DNA]</scope>
    <source>
        <strain evidence="1">LRV0_1</strain>
    </source>
</reference>
<proteinExistence type="predicted"/>
<protein>
    <submittedName>
        <fullName evidence="1">Uncharacterized protein</fullName>
    </submittedName>
</protein>
<name>A0ABQ9ZA62_9CRUS</name>
<dbReference type="Proteomes" id="UP001234178">
    <property type="component" value="Unassembled WGS sequence"/>
</dbReference>
<evidence type="ECO:0000313" key="2">
    <source>
        <dbReference type="Proteomes" id="UP001234178"/>
    </source>
</evidence>
<evidence type="ECO:0000313" key="1">
    <source>
        <dbReference type="EMBL" id="KAK4009777.1"/>
    </source>
</evidence>
<comment type="caution">
    <text evidence="1">The sequence shown here is derived from an EMBL/GenBank/DDBJ whole genome shotgun (WGS) entry which is preliminary data.</text>
</comment>
<dbReference type="EMBL" id="JAOYFB010000003">
    <property type="protein sequence ID" value="KAK4009777.1"/>
    <property type="molecule type" value="Genomic_DNA"/>
</dbReference>
<organism evidence="1 2">
    <name type="scientific">Daphnia magna</name>
    <dbReference type="NCBI Taxonomy" id="35525"/>
    <lineage>
        <taxon>Eukaryota</taxon>
        <taxon>Metazoa</taxon>
        <taxon>Ecdysozoa</taxon>
        <taxon>Arthropoda</taxon>
        <taxon>Crustacea</taxon>
        <taxon>Branchiopoda</taxon>
        <taxon>Diplostraca</taxon>
        <taxon>Cladocera</taxon>
        <taxon>Anomopoda</taxon>
        <taxon>Daphniidae</taxon>
        <taxon>Daphnia</taxon>
    </lineage>
</organism>
<accession>A0ABQ9ZA62</accession>
<sequence length="71" mass="8237">MKSYALLTAYFADVPKHNLQFFTHITIDFVCEIQHPARKPAYLAGSNKRLLFVFRFNFVVALNCGQKTRDI</sequence>
<keyword evidence="2" id="KW-1185">Reference proteome</keyword>
<gene>
    <name evidence="1" type="ORF">OUZ56_018925</name>
</gene>